<sequence>MSSVCCARQAQCKITFASQVIADVAADGLMVEFAQREPQEKRGTTQTTIYLVRTLGSIVSTVIVGIGMNGKEYNGTFDFTLRFNQVMLIFAVPAGLMIPVSWFLVKDGAIQEGQRRSLRQYMRQAWALMTHKAVFIVVMWNFWEAVIGRINTTASGLVKSEWAGVKNFQNQMFSFVSLLVFSYGLQMVKKRFLHCSWRKMLLGTGIFLNVMDGTLAFLTTYDIVRNQYFYLGEQILDDIPAAANFVIGTFIVVELADQGVEGLTYGLLTTVSNLGSPFSRAIGNQIFGLFRPNLSDSANYRSDTPEFRNTVALSFLLSYGFSFASFCLLVLIPDQKEEAQRRKKAWKSRSVYGAITVVLLAFAMSYALTVRFRPIGGCPSFMTGNHYLQVNIGTWKQKHKYKHR</sequence>
<keyword evidence="6 7" id="KW-0472">Membrane</keyword>
<evidence type="ECO:0000256" key="1">
    <source>
        <dbReference type="ARBA" id="ARBA00004141"/>
    </source>
</evidence>
<dbReference type="AlphaFoldDB" id="A0A812KCA3"/>
<evidence type="ECO:0000256" key="2">
    <source>
        <dbReference type="ARBA" id="ARBA00007015"/>
    </source>
</evidence>
<keyword evidence="3" id="KW-0813">Transport</keyword>
<evidence type="ECO:0000313" key="8">
    <source>
        <dbReference type="EMBL" id="CAE7221341.1"/>
    </source>
</evidence>
<feature type="transmembrane region" description="Helical" evidence="7">
    <location>
        <begin position="172"/>
        <end position="188"/>
    </location>
</feature>
<feature type="transmembrane region" description="Helical" evidence="7">
    <location>
        <begin position="125"/>
        <end position="143"/>
    </location>
</feature>
<dbReference type="InterPro" id="IPR039309">
    <property type="entry name" value="BT1"/>
</dbReference>
<evidence type="ECO:0000256" key="4">
    <source>
        <dbReference type="ARBA" id="ARBA00022692"/>
    </source>
</evidence>
<evidence type="ECO:0000256" key="7">
    <source>
        <dbReference type="SAM" id="Phobius"/>
    </source>
</evidence>
<feature type="transmembrane region" description="Helical" evidence="7">
    <location>
        <begin position="311"/>
        <end position="331"/>
    </location>
</feature>
<protein>
    <submittedName>
        <fullName evidence="8">Uncharacterized protein</fullName>
    </submittedName>
</protein>
<dbReference type="PANTHER" id="PTHR31585:SF5">
    <property type="entry name" value="RNA-BINDING S4 DOMAIN-CONTAINING PROTEIN"/>
    <property type="match status" value="1"/>
</dbReference>
<reference evidence="8" key="1">
    <citation type="submission" date="2021-02" db="EMBL/GenBank/DDBJ databases">
        <authorList>
            <person name="Dougan E. K."/>
            <person name="Rhodes N."/>
            <person name="Thang M."/>
            <person name="Chan C."/>
        </authorList>
    </citation>
    <scope>NUCLEOTIDE SEQUENCE</scope>
</reference>
<gene>
    <name evidence="8" type="ORF">SNAT2548_LOCUS8152</name>
</gene>
<dbReference type="Pfam" id="PF03092">
    <property type="entry name" value="BT1"/>
    <property type="match status" value="1"/>
</dbReference>
<feature type="transmembrane region" description="Helical" evidence="7">
    <location>
        <begin position="200"/>
        <end position="221"/>
    </location>
</feature>
<comment type="subcellular location">
    <subcellularLocation>
        <location evidence="1">Membrane</location>
        <topology evidence="1">Multi-pass membrane protein</topology>
    </subcellularLocation>
</comment>
<dbReference type="InterPro" id="IPR036259">
    <property type="entry name" value="MFS_trans_sf"/>
</dbReference>
<evidence type="ECO:0000256" key="3">
    <source>
        <dbReference type="ARBA" id="ARBA00022448"/>
    </source>
</evidence>
<dbReference type="Gene3D" id="1.20.1250.20">
    <property type="entry name" value="MFS general substrate transporter like domains"/>
    <property type="match status" value="1"/>
</dbReference>
<dbReference type="SUPFAM" id="SSF103473">
    <property type="entry name" value="MFS general substrate transporter"/>
    <property type="match status" value="1"/>
</dbReference>
<accession>A0A812KCA3</accession>
<organism evidence="8 9">
    <name type="scientific">Symbiodinium natans</name>
    <dbReference type="NCBI Taxonomy" id="878477"/>
    <lineage>
        <taxon>Eukaryota</taxon>
        <taxon>Sar</taxon>
        <taxon>Alveolata</taxon>
        <taxon>Dinophyceae</taxon>
        <taxon>Suessiales</taxon>
        <taxon>Symbiodiniaceae</taxon>
        <taxon>Symbiodinium</taxon>
    </lineage>
</organism>
<dbReference type="OrthoDB" id="417312at2759"/>
<evidence type="ECO:0000313" key="9">
    <source>
        <dbReference type="Proteomes" id="UP000604046"/>
    </source>
</evidence>
<keyword evidence="5 7" id="KW-1133">Transmembrane helix</keyword>
<comment type="caution">
    <text evidence="8">The sequence shown here is derived from an EMBL/GenBank/DDBJ whole genome shotgun (WGS) entry which is preliminary data.</text>
</comment>
<keyword evidence="4 7" id="KW-0812">Transmembrane</keyword>
<dbReference type="EMBL" id="CAJNDS010000594">
    <property type="protein sequence ID" value="CAE7221341.1"/>
    <property type="molecule type" value="Genomic_DNA"/>
</dbReference>
<feature type="transmembrane region" description="Helical" evidence="7">
    <location>
        <begin position="48"/>
        <end position="66"/>
    </location>
</feature>
<evidence type="ECO:0000256" key="6">
    <source>
        <dbReference type="ARBA" id="ARBA00023136"/>
    </source>
</evidence>
<dbReference type="Proteomes" id="UP000604046">
    <property type="component" value="Unassembled WGS sequence"/>
</dbReference>
<feature type="transmembrane region" description="Helical" evidence="7">
    <location>
        <begin position="351"/>
        <end position="369"/>
    </location>
</feature>
<evidence type="ECO:0000256" key="5">
    <source>
        <dbReference type="ARBA" id="ARBA00022989"/>
    </source>
</evidence>
<proteinExistence type="inferred from homology"/>
<feature type="transmembrane region" description="Helical" evidence="7">
    <location>
        <begin position="86"/>
        <end position="105"/>
    </location>
</feature>
<dbReference type="GO" id="GO:0016020">
    <property type="term" value="C:membrane"/>
    <property type="evidence" value="ECO:0007669"/>
    <property type="project" value="UniProtKB-SubCell"/>
</dbReference>
<name>A0A812KCA3_9DINO</name>
<keyword evidence="9" id="KW-1185">Reference proteome</keyword>
<comment type="similarity">
    <text evidence="2">Belongs to the major facilitator superfamily. Folate-biopterin transporter (TC 2.A.71) family.</text>
</comment>
<dbReference type="PANTHER" id="PTHR31585">
    <property type="entry name" value="FOLATE-BIOPTERIN TRANSPORTER 1, CHLOROPLASTIC"/>
    <property type="match status" value="1"/>
</dbReference>